<protein>
    <submittedName>
        <fullName evidence="1">BrnT family toxin</fullName>
    </submittedName>
</protein>
<dbReference type="Proteomes" id="UP001163726">
    <property type="component" value="Plasmid pCadTS8_1"/>
</dbReference>
<sequence length="88" mass="10449">MYTFEYDPNKSEINLVKHGIDFDEAQELWNDPDLVEIPANTSDEPRSLIIAYRKGKFWSAVITHRTPNIRIISVRRSRKNEVEFYESF</sequence>
<gene>
    <name evidence="1" type="ORF">OLW01_14560</name>
</gene>
<name>A0ABY7AQX7_9ALTE</name>
<organism evidence="1 2">
    <name type="scientific">Catenovulum adriaticum</name>
    <dbReference type="NCBI Taxonomy" id="2984846"/>
    <lineage>
        <taxon>Bacteria</taxon>
        <taxon>Pseudomonadati</taxon>
        <taxon>Pseudomonadota</taxon>
        <taxon>Gammaproteobacteria</taxon>
        <taxon>Alteromonadales</taxon>
        <taxon>Alteromonadaceae</taxon>
        <taxon>Catenovulum</taxon>
    </lineage>
</organism>
<dbReference type="RefSeq" id="WP_268076662.1">
    <property type="nucleotide sequence ID" value="NZ_CP109966.1"/>
</dbReference>
<reference evidence="1" key="1">
    <citation type="submission" date="2022-10" db="EMBL/GenBank/DDBJ databases">
        <title>Catenovulum adriacola sp. nov. isolated in the Harbour of Susak.</title>
        <authorList>
            <person name="Schoch T."/>
            <person name="Reich S.J."/>
            <person name="Stoeferle S."/>
            <person name="Flaiz M."/>
            <person name="Kazda M."/>
            <person name="Riedel C.U."/>
            <person name="Duerre P."/>
        </authorList>
    </citation>
    <scope>NUCLEOTIDE SEQUENCE</scope>
    <source>
        <strain evidence="1">TS8</strain>
        <plasmid evidence="1">pCadTS8_1</plasmid>
    </source>
</reference>
<keyword evidence="1" id="KW-0614">Plasmid</keyword>
<keyword evidence="2" id="KW-1185">Reference proteome</keyword>
<evidence type="ECO:0000313" key="2">
    <source>
        <dbReference type="Proteomes" id="UP001163726"/>
    </source>
</evidence>
<proteinExistence type="predicted"/>
<dbReference type="Gene3D" id="3.10.450.530">
    <property type="entry name" value="Ribonuclease toxin, BrnT, of type II toxin-antitoxin system"/>
    <property type="match status" value="1"/>
</dbReference>
<evidence type="ECO:0000313" key="1">
    <source>
        <dbReference type="EMBL" id="WAJ71943.1"/>
    </source>
</evidence>
<geneLocation type="plasmid" evidence="1 2">
    <name>pCadTS8_1</name>
</geneLocation>
<accession>A0ABY7AQX7</accession>
<dbReference type="InterPro" id="IPR007460">
    <property type="entry name" value="BrnT_toxin"/>
</dbReference>
<dbReference type="InterPro" id="IPR038573">
    <property type="entry name" value="BrnT_sf"/>
</dbReference>
<dbReference type="Pfam" id="PF04365">
    <property type="entry name" value="BrnT_toxin"/>
    <property type="match status" value="1"/>
</dbReference>
<dbReference type="EMBL" id="CP109966">
    <property type="protein sequence ID" value="WAJ71943.1"/>
    <property type="molecule type" value="Genomic_DNA"/>
</dbReference>